<dbReference type="Gene3D" id="2.130.10.10">
    <property type="entry name" value="YVTN repeat-like/Quinoprotein amine dehydrogenase"/>
    <property type="match status" value="2"/>
</dbReference>
<dbReference type="InterPro" id="IPR015943">
    <property type="entry name" value="WD40/YVTN_repeat-like_dom_sf"/>
</dbReference>
<protein>
    <submittedName>
        <fullName evidence="5">Photosystem II stability/assembly factor-like protein</fullName>
    </submittedName>
</protein>
<dbReference type="PANTHER" id="PTHR47199">
    <property type="entry name" value="PHOTOSYSTEM II STABILITY/ASSEMBLY FACTOR HCF136, CHLOROPLASTIC"/>
    <property type="match status" value="1"/>
</dbReference>
<comment type="caution">
    <text evidence="5">The sequence shown here is derived from an EMBL/GenBank/DDBJ whole genome shotgun (WGS) entry which is preliminary data.</text>
</comment>
<feature type="signal peptide" evidence="3">
    <location>
        <begin position="1"/>
        <end position="27"/>
    </location>
</feature>
<evidence type="ECO:0000256" key="1">
    <source>
        <dbReference type="ARBA" id="ARBA00022531"/>
    </source>
</evidence>
<accession>A0A2T5MK28</accession>
<reference evidence="5 6" key="1">
    <citation type="submission" date="2018-04" db="EMBL/GenBank/DDBJ databases">
        <title>Novel species isolated from glacier.</title>
        <authorList>
            <person name="Liu Q."/>
            <person name="Xin Y.-H."/>
        </authorList>
    </citation>
    <scope>NUCLEOTIDE SEQUENCE [LARGE SCALE GENOMIC DNA]</scope>
    <source>
        <strain evidence="5 6">GT1R17</strain>
    </source>
</reference>
<dbReference type="EMBL" id="QANS01000001">
    <property type="protein sequence ID" value="PTU32899.1"/>
    <property type="molecule type" value="Genomic_DNA"/>
</dbReference>
<dbReference type="GO" id="GO:0015979">
    <property type="term" value="P:photosynthesis"/>
    <property type="evidence" value="ECO:0007669"/>
    <property type="project" value="UniProtKB-KW"/>
</dbReference>
<name>A0A2T5MK28_9GAMM</name>
<keyword evidence="1" id="KW-0602">Photosynthesis</keyword>
<feature type="chain" id="PRO_5015587319" evidence="3">
    <location>
        <begin position="28"/>
        <end position="322"/>
    </location>
</feature>
<evidence type="ECO:0000259" key="4">
    <source>
        <dbReference type="Pfam" id="PF14870"/>
    </source>
</evidence>
<evidence type="ECO:0000256" key="3">
    <source>
        <dbReference type="SAM" id="SignalP"/>
    </source>
</evidence>
<dbReference type="PANTHER" id="PTHR47199:SF2">
    <property type="entry name" value="PHOTOSYSTEM II STABILITY_ASSEMBLY FACTOR HCF136, CHLOROPLASTIC"/>
    <property type="match status" value="1"/>
</dbReference>
<dbReference type="AlphaFoldDB" id="A0A2T5MK28"/>
<gene>
    <name evidence="5" type="ORF">CJD38_01945</name>
</gene>
<dbReference type="GO" id="GO:0009523">
    <property type="term" value="C:photosystem II"/>
    <property type="evidence" value="ECO:0007669"/>
    <property type="project" value="UniProtKB-KW"/>
</dbReference>
<proteinExistence type="predicted"/>
<evidence type="ECO:0000313" key="5">
    <source>
        <dbReference type="EMBL" id="PTU32899.1"/>
    </source>
</evidence>
<organism evidence="5 6">
    <name type="scientific">Stenotrophobium rhamnosiphilum</name>
    <dbReference type="NCBI Taxonomy" id="2029166"/>
    <lineage>
        <taxon>Bacteria</taxon>
        <taxon>Pseudomonadati</taxon>
        <taxon>Pseudomonadota</taxon>
        <taxon>Gammaproteobacteria</taxon>
        <taxon>Nevskiales</taxon>
        <taxon>Nevskiaceae</taxon>
        <taxon>Stenotrophobium</taxon>
    </lineage>
</organism>
<keyword evidence="6" id="KW-1185">Reference proteome</keyword>
<dbReference type="InterPro" id="IPR028203">
    <property type="entry name" value="PSII_CF48-like_dom"/>
</dbReference>
<dbReference type="Proteomes" id="UP000244248">
    <property type="component" value="Unassembled WGS sequence"/>
</dbReference>
<dbReference type="SUPFAM" id="SSF110296">
    <property type="entry name" value="Oligoxyloglucan reducing end-specific cellobiohydrolase"/>
    <property type="match status" value="1"/>
</dbReference>
<dbReference type="Pfam" id="PF14870">
    <property type="entry name" value="PSII_BNR"/>
    <property type="match status" value="1"/>
</dbReference>
<keyword evidence="2" id="KW-0604">Photosystem II</keyword>
<evidence type="ECO:0000256" key="2">
    <source>
        <dbReference type="ARBA" id="ARBA00023276"/>
    </source>
</evidence>
<feature type="domain" description="Photosynthesis system II assembly factor Ycf48/Hcf136-like" evidence="4">
    <location>
        <begin position="110"/>
        <end position="208"/>
    </location>
</feature>
<keyword evidence="3" id="KW-0732">Signal</keyword>
<evidence type="ECO:0000313" key="6">
    <source>
        <dbReference type="Proteomes" id="UP000244248"/>
    </source>
</evidence>
<dbReference type="CDD" id="cd15482">
    <property type="entry name" value="Sialidase_non-viral"/>
    <property type="match status" value="1"/>
</dbReference>
<sequence length="322" mass="33204">MRAVKPVVSLFAFAAITLGAYAPNVVAAGTMQLKPIVTGTVHQALFSIALDGNTGVAVGAGGQIMESADAGKTWKQSAASVGELSFLGVAVNKDHAIAVGQQGQVFVRAQGKTWSKAETGTDNRLLSVSVNSSGVAVAVGAFGTVLTSTDGGLNWQKSSPEWINIMPQGEEPHLYVASADEKGVLTIAGEFGLILRSADGGATWKTLNKGDASVFAMHVRADGVGYAVGQAGSMLRTTDGGATWKPLTTSTPAILLGVTSSADGKVYITGMHDMLISTDDGSTWNHATNPEITTAWYQGITGSDAQILAVGNRGQIVRVKIN</sequence>